<dbReference type="PANTHER" id="PTHR43472">
    <property type="entry name" value="PHOSPHORIBOSYLAMINE--GLYCINE LIGASE"/>
    <property type="match status" value="1"/>
</dbReference>
<evidence type="ECO:0000256" key="14">
    <source>
        <dbReference type="PROSITE-ProRule" id="PRU00409"/>
    </source>
</evidence>
<dbReference type="EC" id="6.3.4.13" evidence="4 13"/>
<dbReference type="PANTHER" id="PTHR43472:SF1">
    <property type="entry name" value="PHOSPHORIBOSYLAMINE--GLYCINE LIGASE, CHLOROPLASTIC"/>
    <property type="match status" value="1"/>
</dbReference>
<evidence type="ECO:0000256" key="3">
    <source>
        <dbReference type="ARBA" id="ARBA00005174"/>
    </source>
</evidence>
<keyword evidence="7 13" id="KW-0658">Purine biosynthesis</keyword>
<keyword evidence="17" id="KW-1185">Reference proteome</keyword>
<comment type="catalytic activity">
    <reaction evidence="13">
        <text>5-phospho-beta-D-ribosylamine + glycine + ATP = N(1)-(5-phospho-beta-D-ribosyl)glycinamide + ADP + phosphate + H(+)</text>
        <dbReference type="Rhea" id="RHEA:17453"/>
        <dbReference type="ChEBI" id="CHEBI:15378"/>
        <dbReference type="ChEBI" id="CHEBI:30616"/>
        <dbReference type="ChEBI" id="CHEBI:43474"/>
        <dbReference type="ChEBI" id="CHEBI:57305"/>
        <dbReference type="ChEBI" id="CHEBI:58681"/>
        <dbReference type="ChEBI" id="CHEBI:143788"/>
        <dbReference type="ChEBI" id="CHEBI:456216"/>
        <dbReference type="EC" id="6.3.4.13"/>
    </reaction>
</comment>
<dbReference type="SMART" id="SM01209">
    <property type="entry name" value="GARS_A"/>
    <property type="match status" value="1"/>
</dbReference>
<accession>A0A0R2JWX2</accession>
<dbReference type="PATRIC" id="fig|1122148.6.peg.922"/>
<dbReference type="Gene3D" id="3.30.1490.20">
    <property type="entry name" value="ATP-grasp fold, A domain"/>
    <property type="match status" value="1"/>
</dbReference>
<evidence type="ECO:0000256" key="12">
    <source>
        <dbReference type="ARBA" id="ARBA00042864"/>
    </source>
</evidence>
<comment type="cofactor">
    <cofactor evidence="2">
        <name>Mg(2+)</name>
        <dbReference type="ChEBI" id="CHEBI:18420"/>
    </cofactor>
</comment>
<comment type="pathway">
    <text evidence="3 13">Purine metabolism; IMP biosynthesis via de novo pathway; N(1)-(5-phospho-D-ribosyl)glycinamide from 5-phospho-alpha-D-ribose 1-diphosphate: step 2/2.</text>
</comment>
<dbReference type="InterPro" id="IPR020559">
    <property type="entry name" value="PRibGlycinamide_synth_CS"/>
</dbReference>
<evidence type="ECO:0000256" key="1">
    <source>
        <dbReference type="ARBA" id="ARBA00001936"/>
    </source>
</evidence>
<dbReference type="GO" id="GO:0009113">
    <property type="term" value="P:purine nucleobase biosynthetic process"/>
    <property type="evidence" value="ECO:0007669"/>
    <property type="project" value="InterPro"/>
</dbReference>
<evidence type="ECO:0000256" key="6">
    <source>
        <dbReference type="ARBA" id="ARBA00022741"/>
    </source>
</evidence>
<name>A0A0R2JWX2_9LACO</name>
<gene>
    <name evidence="13" type="primary">purD</name>
    <name evidence="16" type="ORF">IV52_GL000897</name>
</gene>
<dbReference type="InterPro" id="IPR016185">
    <property type="entry name" value="PreATP-grasp_dom_sf"/>
</dbReference>
<feature type="domain" description="ATP-grasp" evidence="15">
    <location>
        <begin position="109"/>
        <end position="311"/>
    </location>
</feature>
<protein>
    <recommendedName>
        <fullName evidence="4 13">Phosphoribosylamine--glycine ligase</fullName>
        <ecNumber evidence="4 13">6.3.4.13</ecNumber>
    </recommendedName>
    <alternativeName>
        <fullName evidence="13">GARS</fullName>
    </alternativeName>
    <alternativeName>
        <fullName evidence="11 13">Glycinamide ribonucleotide synthetase</fullName>
    </alternativeName>
    <alternativeName>
        <fullName evidence="12 13">Phosphoribosylglycinamide synthetase</fullName>
    </alternativeName>
</protein>
<dbReference type="AlphaFoldDB" id="A0A0R2JWX2"/>
<dbReference type="GO" id="GO:0046872">
    <property type="term" value="F:metal ion binding"/>
    <property type="evidence" value="ECO:0007669"/>
    <property type="project" value="InterPro"/>
</dbReference>
<dbReference type="InterPro" id="IPR020562">
    <property type="entry name" value="PRibGlycinamide_synth_N"/>
</dbReference>
<dbReference type="UniPathway" id="UPA00074">
    <property type="reaction ID" value="UER00125"/>
</dbReference>
<dbReference type="InterPro" id="IPR011761">
    <property type="entry name" value="ATP-grasp"/>
</dbReference>
<proteinExistence type="inferred from homology"/>
<evidence type="ECO:0000256" key="8">
    <source>
        <dbReference type="ARBA" id="ARBA00022840"/>
    </source>
</evidence>
<dbReference type="Gene3D" id="3.90.600.10">
    <property type="entry name" value="Phosphoribosylglycinamide synthetase, C-terminal domain"/>
    <property type="match status" value="1"/>
</dbReference>
<evidence type="ECO:0000313" key="16">
    <source>
        <dbReference type="EMBL" id="KRN78621.1"/>
    </source>
</evidence>
<sequence length="413" mass="45166">MAKVLVIGSGAREHTIAQTFKRSPQVDEIFVVPGNDGMKSAGISPVTIDTSDFPALIKFAKEHQVDLTFVGNEAPLVAGIVDAFEAAGLAIFGPNRQAAKLEGSKAFMKKLLADADIPTAKAETVTSLSAAEKVAEELGYPIVIKTDSLAAGKGVSIHQNQTAANEFLTKLYQKQPKAKLVIEEYLEGFEFSVFSLVGKDQVIHTPIAHDYKRRFEADRGPNTGGMGSYSPVANVSKENVKLAIDRLVLPTLASMKQQNTPFHGVLYTGVMLTKSGPKVIEFNVRFGDPETQVVLPQLQSDFYTLIIDLLAVKQTNPKWQQTDTYLGVVLVNPNYPAANQKIYEIPSLNKDILVNYASAKLQGNQLVSDGGRILTTVVHAPMLEFAREKIYTILDNTKMNLEYRQDIGKLNNN</sequence>
<dbReference type="Gene3D" id="3.30.470.20">
    <property type="entry name" value="ATP-grasp fold, B domain"/>
    <property type="match status" value="1"/>
</dbReference>
<evidence type="ECO:0000259" key="15">
    <source>
        <dbReference type="PROSITE" id="PS50975"/>
    </source>
</evidence>
<evidence type="ECO:0000256" key="2">
    <source>
        <dbReference type="ARBA" id="ARBA00001946"/>
    </source>
</evidence>
<organism evidence="16 17">
    <name type="scientific">Fructilactobacillus lindneri DSM 20690 = JCM 11027</name>
    <dbReference type="NCBI Taxonomy" id="1122148"/>
    <lineage>
        <taxon>Bacteria</taxon>
        <taxon>Bacillati</taxon>
        <taxon>Bacillota</taxon>
        <taxon>Bacilli</taxon>
        <taxon>Lactobacillales</taxon>
        <taxon>Lactobacillaceae</taxon>
        <taxon>Fructilactobacillus</taxon>
    </lineage>
</organism>
<keyword evidence="5 13" id="KW-0436">Ligase</keyword>
<dbReference type="PROSITE" id="PS00184">
    <property type="entry name" value="GARS"/>
    <property type="match status" value="1"/>
</dbReference>
<dbReference type="InterPro" id="IPR011054">
    <property type="entry name" value="Rudment_hybrid_motif"/>
</dbReference>
<dbReference type="SUPFAM" id="SSF52440">
    <property type="entry name" value="PreATP-grasp domain"/>
    <property type="match status" value="1"/>
</dbReference>
<dbReference type="STRING" id="53444.AYR59_03610"/>
<dbReference type="RefSeq" id="WP_054645877.1">
    <property type="nucleotide sequence ID" value="NZ_FUXS01000002.1"/>
</dbReference>
<evidence type="ECO:0000256" key="11">
    <source>
        <dbReference type="ARBA" id="ARBA00042242"/>
    </source>
</evidence>
<comment type="similarity">
    <text evidence="10 13">Belongs to the GARS family.</text>
</comment>
<dbReference type="InterPro" id="IPR013815">
    <property type="entry name" value="ATP_grasp_subdomain_1"/>
</dbReference>
<dbReference type="GO" id="GO:0006189">
    <property type="term" value="P:'de novo' IMP biosynthetic process"/>
    <property type="evidence" value="ECO:0007669"/>
    <property type="project" value="UniProtKB-UniRule"/>
</dbReference>
<evidence type="ECO:0000256" key="7">
    <source>
        <dbReference type="ARBA" id="ARBA00022755"/>
    </source>
</evidence>
<dbReference type="Gene3D" id="3.40.50.20">
    <property type="match status" value="1"/>
</dbReference>
<dbReference type="Pfam" id="PF02843">
    <property type="entry name" value="GARS_C"/>
    <property type="match status" value="1"/>
</dbReference>
<dbReference type="GO" id="GO:0004637">
    <property type="term" value="F:phosphoribosylamine-glycine ligase activity"/>
    <property type="evidence" value="ECO:0007669"/>
    <property type="project" value="UniProtKB-UniRule"/>
</dbReference>
<evidence type="ECO:0000313" key="17">
    <source>
        <dbReference type="Proteomes" id="UP000051565"/>
    </source>
</evidence>
<dbReference type="Pfam" id="PF01071">
    <property type="entry name" value="GARS_A"/>
    <property type="match status" value="1"/>
</dbReference>
<dbReference type="InterPro" id="IPR000115">
    <property type="entry name" value="PRibGlycinamide_synth"/>
</dbReference>
<reference evidence="16 17" key="1">
    <citation type="journal article" date="2015" name="Genome Announc.">
        <title>Expanding the biotechnology potential of lactobacilli through comparative genomics of 213 strains and associated genera.</title>
        <authorList>
            <person name="Sun Z."/>
            <person name="Harris H.M."/>
            <person name="McCann A."/>
            <person name="Guo C."/>
            <person name="Argimon S."/>
            <person name="Zhang W."/>
            <person name="Yang X."/>
            <person name="Jeffery I.B."/>
            <person name="Cooney J.C."/>
            <person name="Kagawa T.F."/>
            <person name="Liu W."/>
            <person name="Song Y."/>
            <person name="Salvetti E."/>
            <person name="Wrobel A."/>
            <person name="Rasinkangas P."/>
            <person name="Parkhill J."/>
            <person name="Rea M.C."/>
            <person name="O'Sullivan O."/>
            <person name="Ritari J."/>
            <person name="Douillard F.P."/>
            <person name="Paul Ross R."/>
            <person name="Yang R."/>
            <person name="Briner A.E."/>
            <person name="Felis G.E."/>
            <person name="de Vos W.M."/>
            <person name="Barrangou R."/>
            <person name="Klaenhammer T.R."/>
            <person name="Caufield P.W."/>
            <person name="Cui Y."/>
            <person name="Zhang H."/>
            <person name="O'Toole P.W."/>
        </authorList>
    </citation>
    <scope>NUCLEOTIDE SEQUENCE [LARGE SCALE GENOMIC DNA]</scope>
    <source>
        <strain evidence="16 17">DSM 20690</strain>
    </source>
</reference>
<dbReference type="Proteomes" id="UP000051565">
    <property type="component" value="Unassembled WGS sequence"/>
</dbReference>
<dbReference type="OrthoDB" id="9807240at2"/>
<keyword evidence="8 14" id="KW-0067">ATP-binding</keyword>
<dbReference type="Pfam" id="PF02844">
    <property type="entry name" value="GARS_N"/>
    <property type="match status" value="1"/>
</dbReference>
<dbReference type="EMBL" id="JQBT01000033">
    <property type="protein sequence ID" value="KRN78621.1"/>
    <property type="molecule type" value="Genomic_DNA"/>
</dbReference>
<comment type="cofactor">
    <cofactor evidence="1">
        <name>Mn(2+)</name>
        <dbReference type="ChEBI" id="CHEBI:29035"/>
    </cofactor>
</comment>
<dbReference type="SUPFAM" id="SSF51246">
    <property type="entry name" value="Rudiment single hybrid motif"/>
    <property type="match status" value="1"/>
</dbReference>
<dbReference type="InterPro" id="IPR020561">
    <property type="entry name" value="PRibGlycinamid_synth_ATP-grasp"/>
</dbReference>
<evidence type="ECO:0000256" key="4">
    <source>
        <dbReference type="ARBA" id="ARBA00013255"/>
    </source>
</evidence>
<evidence type="ECO:0000256" key="9">
    <source>
        <dbReference type="ARBA" id="ARBA00023211"/>
    </source>
</evidence>
<dbReference type="SUPFAM" id="SSF56059">
    <property type="entry name" value="Glutathione synthetase ATP-binding domain-like"/>
    <property type="match status" value="1"/>
</dbReference>
<evidence type="ECO:0000256" key="13">
    <source>
        <dbReference type="HAMAP-Rule" id="MF_00138"/>
    </source>
</evidence>
<dbReference type="NCBIfam" id="TIGR00877">
    <property type="entry name" value="purD"/>
    <property type="match status" value="1"/>
</dbReference>
<evidence type="ECO:0000256" key="5">
    <source>
        <dbReference type="ARBA" id="ARBA00022598"/>
    </source>
</evidence>
<dbReference type="PROSITE" id="PS50975">
    <property type="entry name" value="ATP_GRASP"/>
    <property type="match status" value="1"/>
</dbReference>
<dbReference type="InterPro" id="IPR037123">
    <property type="entry name" value="PRibGlycinamide_synth_C_sf"/>
</dbReference>
<dbReference type="GeneID" id="61249965"/>
<dbReference type="HAMAP" id="MF_00138">
    <property type="entry name" value="GARS"/>
    <property type="match status" value="1"/>
</dbReference>
<dbReference type="SMART" id="SM01210">
    <property type="entry name" value="GARS_C"/>
    <property type="match status" value="1"/>
</dbReference>
<keyword evidence="9" id="KW-0464">Manganese</keyword>
<dbReference type="InterPro" id="IPR020560">
    <property type="entry name" value="PRibGlycinamide_synth_C-dom"/>
</dbReference>
<keyword evidence="6 14" id="KW-0547">Nucleotide-binding</keyword>
<evidence type="ECO:0000256" key="10">
    <source>
        <dbReference type="ARBA" id="ARBA00038345"/>
    </source>
</evidence>
<dbReference type="GO" id="GO:0005524">
    <property type="term" value="F:ATP binding"/>
    <property type="evidence" value="ECO:0007669"/>
    <property type="project" value="UniProtKB-UniRule"/>
</dbReference>
<comment type="caution">
    <text evidence="16">The sequence shown here is derived from an EMBL/GenBank/DDBJ whole genome shotgun (WGS) entry which is preliminary data.</text>
</comment>